<dbReference type="Proteomes" id="UP000182444">
    <property type="component" value="Chromosome 1E"/>
</dbReference>
<dbReference type="eggNOG" id="KOG3445">
    <property type="taxonomic scope" value="Eukaryota"/>
</dbReference>
<evidence type="ECO:0000313" key="11">
    <source>
        <dbReference type="Proteomes" id="UP000182444"/>
    </source>
</evidence>
<dbReference type="GO" id="GO:0005762">
    <property type="term" value="C:mitochondrial large ribosomal subunit"/>
    <property type="evidence" value="ECO:0007669"/>
    <property type="project" value="TreeGrafter"/>
</dbReference>
<sequence>MSARPAYQTVARNLNGVGNFVLQCKKVTFRYCNWGGSSDGMRQYLDKNLQKIAAQNPEIEFVAVKDIGHPFIRGEFVNGAEKTICCKNKHPRFINGKFEMLKSSDGAPRKQMKSPVESINESVRGIWSPYHTDPKARHKI</sequence>
<evidence type="ECO:0000313" key="9">
    <source>
        <dbReference type="EMBL" id="AOW05260.1"/>
    </source>
</evidence>
<evidence type="ECO:0000256" key="5">
    <source>
        <dbReference type="ARBA" id="ARBA00023274"/>
    </source>
</evidence>
<keyword evidence="4" id="KW-0496">Mitochondrion</keyword>
<dbReference type="Proteomes" id="UP000256601">
    <property type="component" value="Unassembled WGS sequence"/>
</dbReference>
<dbReference type="RefSeq" id="XP_503804.1">
    <property type="nucleotide sequence ID" value="XM_503804.1"/>
</dbReference>
<dbReference type="GO" id="GO:0003735">
    <property type="term" value="F:structural constituent of ribosome"/>
    <property type="evidence" value="ECO:0007669"/>
    <property type="project" value="InterPro"/>
</dbReference>
<dbReference type="EMBL" id="CP017557">
    <property type="protein sequence ID" value="AOW05260.1"/>
    <property type="molecule type" value="Genomic_DNA"/>
</dbReference>
<evidence type="ECO:0000259" key="8">
    <source>
        <dbReference type="SMART" id="SM00916"/>
    </source>
</evidence>
<evidence type="ECO:0000256" key="3">
    <source>
        <dbReference type="ARBA" id="ARBA00022980"/>
    </source>
</evidence>
<dbReference type="InterPro" id="IPR036249">
    <property type="entry name" value="Thioredoxin-like_sf"/>
</dbReference>
<evidence type="ECO:0000256" key="1">
    <source>
        <dbReference type="ARBA" id="ARBA00004173"/>
    </source>
</evidence>
<evidence type="ECO:0000256" key="7">
    <source>
        <dbReference type="ARBA" id="ARBA00075061"/>
    </source>
</evidence>
<dbReference type="EMBL" id="KZ859123">
    <property type="protein sequence ID" value="RDW23017.1"/>
    <property type="molecule type" value="Genomic_DNA"/>
</dbReference>
<evidence type="ECO:0000256" key="6">
    <source>
        <dbReference type="ARBA" id="ARBA00035188"/>
    </source>
</evidence>
<protein>
    <recommendedName>
        <fullName evidence="6">Large ribosomal subunit protein mL43</fullName>
    </recommendedName>
    <alternativeName>
        <fullName evidence="7">54S ribosomal protein L51, mitochondrial</fullName>
    </alternativeName>
</protein>
<evidence type="ECO:0000313" key="12">
    <source>
        <dbReference type="Proteomes" id="UP000256601"/>
    </source>
</evidence>
<dbReference type="InterPro" id="IPR039927">
    <property type="entry name" value="Ribosomal_mL43"/>
</dbReference>
<comment type="subcellular location">
    <subcellularLocation>
        <location evidence="1">Mitochondrion</location>
    </subcellularLocation>
</comment>
<dbReference type="GO" id="GO:0032543">
    <property type="term" value="P:mitochondrial translation"/>
    <property type="evidence" value="ECO:0007669"/>
    <property type="project" value="InterPro"/>
</dbReference>
<dbReference type="SMART" id="SM00916">
    <property type="entry name" value="L51_S25_CI-B8"/>
    <property type="match status" value="1"/>
</dbReference>
<dbReference type="OrthoDB" id="88at2759"/>
<dbReference type="OMA" id="WPSSANT"/>
<dbReference type="VEuPathDB" id="FungiDB:YALI0_E11033g"/>
<accession>A0A1H6PYT5</accession>
<dbReference type="FunFam" id="3.40.30.10:FF:000173">
    <property type="entry name" value="Mitochondrial 54S ribosomal protein"/>
    <property type="match status" value="1"/>
</dbReference>
<reference evidence="10 12" key="2">
    <citation type="submission" date="2018-07" db="EMBL/GenBank/DDBJ databases">
        <title>Draft Genome Assemblies for Five Robust Yarrowia lipolytica Strains Exhibiting High Lipid Production and Pentose Sugar Utilization and Sugar Alcohol Secretion from Undetoxified Lignocellulosic Biomass Hydrolysates.</title>
        <authorList>
            <consortium name="DOE Joint Genome Institute"/>
            <person name="Walker C."/>
            <person name="Ryu S."/>
            <person name="Na H."/>
            <person name="Zane M."/>
            <person name="LaButti K."/>
            <person name="Lipzen A."/>
            <person name="Haridas S."/>
            <person name="Barry K."/>
            <person name="Grigoriev I.V."/>
            <person name="Quarterman J."/>
            <person name="Slininger P."/>
            <person name="Dien B."/>
            <person name="Trinh C.T."/>
        </authorList>
    </citation>
    <scope>NUCLEOTIDE SEQUENCE [LARGE SCALE GENOMIC DNA]</scope>
    <source>
        <strain evidence="10 12">YB392</strain>
    </source>
</reference>
<dbReference type="Gene3D" id="3.40.30.10">
    <property type="entry name" value="Glutaredoxin"/>
    <property type="match status" value="1"/>
</dbReference>
<keyword evidence="5" id="KW-0687">Ribonucleoprotein</keyword>
<dbReference type="AlphaFoldDB" id="A0A1H6PYT5"/>
<reference evidence="9 11" key="1">
    <citation type="journal article" date="2016" name="PLoS ONE">
        <title>Sequence Assembly of Yarrowia lipolytica Strain W29/CLIB89 Shows Transposable Element Diversity.</title>
        <authorList>
            <person name="Magnan C."/>
            <person name="Yu J."/>
            <person name="Chang I."/>
            <person name="Jahn E."/>
            <person name="Kanomata Y."/>
            <person name="Wu J."/>
            <person name="Zeller M."/>
            <person name="Oakes M."/>
            <person name="Baldi P."/>
            <person name="Sandmeyer S."/>
        </authorList>
    </citation>
    <scope>NUCLEOTIDE SEQUENCE [LARGE SCALE GENOMIC DNA]</scope>
    <source>
        <strain evidence="9">CLIB89</strain>
        <strain evidence="11">CLIB89(W29)</strain>
    </source>
</reference>
<dbReference type="GeneID" id="2912736"/>
<dbReference type="Pfam" id="PF05047">
    <property type="entry name" value="L51_S25_CI-B8"/>
    <property type="match status" value="1"/>
</dbReference>
<evidence type="ECO:0000256" key="2">
    <source>
        <dbReference type="ARBA" id="ARBA00006073"/>
    </source>
</evidence>
<dbReference type="SUPFAM" id="SSF52833">
    <property type="entry name" value="Thioredoxin-like"/>
    <property type="match status" value="1"/>
</dbReference>
<evidence type="ECO:0000313" key="10">
    <source>
        <dbReference type="EMBL" id="RDW23017.1"/>
    </source>
</evidence>
<dbReference type="InterPro" id="IPR007741">
    <property type="entry name" value="Ribosomal_mL43/mS25/NADH_DH"/>
</dbReference>
<gene>
    <name evidence="10" type="ORF">B0I71DRAFT_136656</name>
    <name evidence="9" type="ORF">YALI1_E13823g</name>
</gene>
<organism evidence="9 11">
    <name type="scientific">Yarrowia lipolytica</name>
    <name type="common">Candida lipolytica</name>
    <dbReference type="NCBI Taxonomy" id="4952"/>
    <lineage>
        <taxon>Eukaryota</taxon>
        <taxon>Fungi</taxon>
        <taxon>Dikarya</taxon>
        <taxon>Ascomycota</taxon>
        <taxon>Saccharomycotina</taxon>
        <taxon>Dipodascomycetes</taxon>
        <taxon>Dipodascales</taxon>
        <taxon>Dipodascales incertae sedis</taxon>
        <taxon>Yarrowia</taxon>
    </lineage>
</organism>
<dbReference type="PANTHER" id="PTHR21396">
    <property type="entry name" value="39S RIBOSOMAL PROTEIN L43"/>
    <property type="match status" value="1"/>
</dbReference>
<dbReference type="KEGG" id="yli:2912736"/>
<feature type="domain" description="Ribosomal protein/NADH dehydrogenase" evidence="8">
    <location>
        <begin position="33"/>
        <end position="105"/>
    </location>
</feature>
<dbReference type="VEuPathDB" id="FungiDB:YALI1_E13823g"/>
<comment type="similarity">
    <text evidence="2">Belongs to the mitochondrion-specific ribosomal protein mL43 family.</text>
</comment>
<name>A0A1H6PYT5_YARLL</name>
<proteinExistence type="inferred from homology"/>
<dbReference type="PANTHER" id="PTHR21396:SF2">
    <property type="entry name" value="LARGE RIBOSOMAL SUBUNIT PROTEIN ML43"/>
    <property type="match status" value="1"/>
</dbReference>
<evidence type="ECO:0000256" key="4">
    <source>
        <dbReference type="ARBA" id="ARBA00023128"/>
    </source>
</evidence>
<keyword evidence="3" id="KW-0689">Ribosomal protein</keyword>